<comment type="similarity">
    <text evidence="1">Belongs to the SdhE FAD assembly factor family.</text>
</comment>
<dbReference type="EMBL" id="RXFM01000012">
    <property type="protein sequence ID" value="RST70329.1"/>
    <property type="molecule type" value="Genomic_DNA"/>
</dbReference>
<dbReference type="PANTHER" id="PTHR12469:SF2">
    <property type="entry name" value="SUCCINATE DEHYDROGENASE ASSEMBLY FACTOR 2, MITOCHONDRIAL"/>
    <property type="match status" value="1"/>
</dbReference>
<proteinExistence type="inferred from homology"/>
<dbReference type="FunFam" id="1.10.150.250:FF:000002">
    <property type="entry name" value="Succinate dehydrogenase assembly factor 2, mitochondrial"/>
    <property type="match status" value="1"/>
</dbReference>
<keyword evidence="5" id="KW-1185">Reference proteome</keyword>
<evidence type="ECO:0000256" key="3">
    <source>
        <dbReference type="ARBA" id="ARBA00023186"/>
    </source>
</evidence>
<dbReference type="GO" id="GO:0006099">
    <property type="term" value="P:tricarboxylic acid cycle"/>
    <property type="evidence" value="ECO:0007669"/>
    <property type="project" value="TreeGrafter"/>
</dbReference>
<evidence type="ECO:0000256" key="2">
    <source>
        <dbReference type="ARBA" id="ARBA00019418"/>
    </source>
</evidence>
<sequence length="90" mass="10720">MDQNNLKKKLLYQSTHRGCKELDIILGGFAEKFLMKLESKSTLDYQELLNAQDNDIYEWITKKKIPPKKYDTEILKEIISYNTKQHEKKL</sequence>
<dbReference type="OrthoDB" id="9807264at2"/>
<organism evidence="4 5">
    <name type="scientific">Candidatus Aquarickettsia rohweri</name>
    <dbReference type="NCBI Taxonomy" id="2602574"/>
    <lineage>
        <taxon>Bacteria</taxon>
        <taxon>Pseudomonadati</taxon>
        <taxon>Pseudomonadota</taxon>
        <taxon>Alphaproteobacteria</taxon>
        <taxon>Rickettsiales</taxon>
        <taxon>Candidatus Midichloriaceae</taxon>
        <taxon>Candidatus Aquarickettsia</taxon>
    </lineage>
</organism>
<dbReference type="AlphaFoldDB" id="A0A3R9XU61"/>
<comment type="caution">
    <text evidence="4">The sequence shown here is derived from an EMBL/GenBank/DDBJ whole genome shotgun (WGS) entry which is preliminary data.</text>
</comment>
<dbReference type="Gene3D" id="1.10.150.250">
    <property type="entry name" value="Flavinator of succinate dehydrogenase"/>
    <property type="match status" value="1"/>
</dbReference>
<evidence type="ECO:0000256" key="1">
    <source>
        <dbReference type="ARBA" id="ARBA00008571"/>
    </source>
</evidence>
<dbReference type="InterPro" id="IPR036714">
    <property type="entry name" value="SDH_sf"/>
</dbReference>
<gene>
    <name evidence="4" type="ORF">EIC27_01385</name>
</gene>
<evidence type="ECO:0000313" key="5">
    <source>
        <dbReference type="Proteomes" id="UP000279470"/>
    </source>
</evidence>
<dbReference type="RefSeq" id="WP_126044372.1">
    <property type="nucleotide sequence ID" value="NZ_RXFM01000012.1"/>
</dbReference>
<dbReference type="PANTHER" id="PTHR12469">
    <property type="entry name" value="PROTEIN EMI5 HOMOLOG, MITOCHONDRIAL"/>
    <property type="match status" value="1"/>
</dbReference>
<evidence type="ECO:0000313" key="4">
    <source>
        <dbReference type="EMBL" id="RST70329.1"/>
    </source>
</evidence>
<accession>A0A3R9XU61</accession>
<dbReference type="InterPro" id="IPR005631">
    <property type="entry name" value="SDH"/>
</dbReference>
<dbReference type="Pfam" id="PF03937">
    <property type="entry name" value="Sdh5"/>
    <property type="match status" value="1"/>
</dbReference>
<keyword evidence="3" id="KW-0143">Chaperone</keyword>
<reference evidence="5" key="1">
    <citation type="submission" date="2018-11" db="EMBL/GenBank/DDBJ databases">
        <title>Phylogenetic, genomic, and biogeographic characterization of a novel and ubiquitous marine invertebrate-associated Rickettsiales parasite, Candidatus Marinoinvertebrata rohwerii, gen. nov., sp. nov.</title>
        <authorList>
            <person name="Klinges J.G."/>
            <person name="Rosales S.M."/>
            <person name="Mcminds R."/>
            <person name="Shaver E.C."/>
            <person name="Shantz A."/>
            <person name="Peters E.C."/>
            <person name="Burkepile D.E."/>
            <person name="Silliman B.R."/>
            <person name="Vega Thurber R.L."/>
        </authorList>
    </citation>
    <scope>NUCLEOTIDE SEQUENCE [LARGE SCALE GENOMIC DNA]</scope>
    <source>
        <strain evidence="5">a_cerv_44</strain>
    </source>
</reference>
<dbReference type="Proteomes" id="UP000279470">
    <property type="component" value="Unassembled WGS sequence"/>
</dbReference>
<dbReference type="SUPFAM" id="SSF109910">
    <property type="entry name" value="YgfY-like"/>
    <property type="match status" value="1"/>
</dbReference>
<name>A0A3R9XU61_9RICK</name>
<protein>
    <recommendedName>
        <fullName evidence="2">FAD assembly factor SdhE</fullName>
    </recommendedName>
</protein>